<accession>A0A4Y2RMA0</accession>
<sequence length="82" mass="9484">MVPEGDGTLESKCTNREMFENEESVLSRMANAMTAVEDALKRRMNSSRMKTQEINTRNRRCLKMKNGTWDGTWKPKNATRDV</sequence>
<proteinExistence type="predicted"/>
<reference evidence="1 2" key="1">
    <citation type="journal article" date="2019" name="Sci. Rep.">
        <title>Orb-weaving spider Araneus ventricosus genome elucidates the spidroin gene catalogue.</title>
        <authorList>
            <person name="Kono N."/>
            <person name="Nakamura H."/>
            <person name="Ohtoshi R."/>
            <person name="Moran D.A.P."/>
            <person name="Shinohara A."/>
            <person name="Yoshida Y."/>
            <person name="Fujiwara M."/>
            <person name="Mori M."/>
            <person name="Tomita M."/>
            <person name="Arakawa K."/>
        </authorList>
    </citation>
    <scope>NUCLEOTIDE SEQUENCE [LARGE SCALE GENOMIC DNA]</scope>
</reference>
<gene>
    <name evidence="1" type="ORF">AVEN_120233_1</name>
</gene>
<evidence type="ECO:0000313" key="1">
    <source>
        <dbReference type="EMBL" id="GBN76823.1"/>
    </source>
</evidence>
<evidence type="ECO:0000313" key="2">
    <source>
        <dbReference type="Proteomes" id="UP000499080"/>
    </source>
</evidence>
<keyword evidence="2" id="KW-1185">Reference proteome</keyword>
<dbReference type="AlphaFoldDB" id="A0A4Y2RMA0"/>
<dbReference type="EMBL" id="BGPR01017656">
    <property type="protein sequence ID" value="GBN76823.1"/>
    <property type="molecule type" value="Genomic_DNA"/>
</dbReference>
<name>A0A4Y2RMA0_ARAVE</name>
<organism evidence="1 2">
    <name type="scientific">Araneus ventricosus</name>
    <name type="common">Orbweaver spider</name>
    <name type="synonym">Epeira ventricosa</name>
    <dbReference type="NCBI Taxonomy" id="182803"/>
    <lineage>
        <taxon>Eukaryota</taxon>
        <taxon>Metazoa</taxon>
        <taxon>Ecdysozoa</taxon>
        <taxon>Arthropoda</taxon>
        <taxon>Chelicerata</taxon>
        <taxon>Arachnida</taxon>
        <taxon>Araneae</taxon>
        <taxon>Araneomorphae</taxon>
        <taxon>Entelegynae</taxon>
        <taxon>Araneoidea</taxon>
        <taxon>Araneidae</taxon>
        <taxon>Araneus</taxon>
    </lineage>
</organism>
<comment type="caution">
    <text evidence="1">The sequence shown here is derived from an EMBL/GenBank/DDBJ whole genome shotgun (WGS) entry which is preliminary data.</text>
</comment>
<dbReference type="Proteomes" id="UP000499080">
    <property type="component" value="Unassembled WGS sequence"/>
</dbReference>
<protein>
    <submittedName>
        <fullName evidence="1">Uncharacterized protein</fullName>
    </submittedName>
</protein>